<dbReference type="EMBL" id="JAGFNK010000004">
    <property type="protein sequence ID" value="KAI9512930.1"/>
    <property type="molecule type" value="Genomic_DNA"/>
</dbReference>
<evidence type="ECO:0000313" key="1">
    <source>
        <dbReference type="EMBL" id="KAI9512930.1"/>
    </source>
</evidence>
<gene>
    <name evidence="1" type="ORF">F5148DRAFT_972581</name>
</gene>
<organism evidence="1 2">
    <name type="scientific">Russula earlei</name>
    <dbReference type="NCBI Taxonomy" id="71964"/>
    <lineage>
        <taxon>Eukaryota</taxon>
        <taxon>Fungi</taxon>
        <taxon>Dikarya</taxon>
        <taxon>Basidiomycota</taxon>
        <taxon>Agaricomycotina</taxon>
        <taxon>Agaricomycetes</taxon>
        <taxon>Russulales</taxon>
        <taxon>Russulaceae</taxon>
        <taxon>Russula</taxon>
    </lineage>
</organism>
<feature type="non-terminal residue" evidence="1">
    <location>
        <position position="1"/>
    </location>
</feature>
<proteinExistence type="predicted"/>
<accession>A0ACC0UMJ7</accession>
<reference evidence="1" key="1">
    <citation type="submission" date="2021-03" db="EMBL/GenBank/DDBJ databases">
        <title>Evolutionary priming and transition to the ectomycorrhizal habit in an iconic lineage of mushroom-forming fungi: is preadaptation a requirement?</title>
        <authorList>
            <consortium name="DOE Joint Genome Institute"/>
            <person name="Looney B.P."/>
            <person name="Miyauchi S."/>
            <person name="Morin E."/>
            <person name="Drula E."/>
            <person name="Courty P.E."/>
            <person name="Chicoki N."/>
            <person name="Fauchery L."/>
            <person name="Kohler A."/>
            <person name="Kuo A."/>
            <person name="LaButti K."/>
            <person name="Pangilinan J."/>
            <person name="Lipzen A."/>
            <person name="Riley R."/>
            <person name="Andreopoulos W."/>
            <person name="He G."/>
            <person name="Johnson J."/>
            <person name="Barry K.W."/>
            <person name="Grigoriev I.V."/>
            <person name="Nagy L."/>
            <person name="Hibbett D."/>
            <person name="Henrissat B."/>
            <person name="Matheny P.B."/>
            <person name="Labbe J."/>
            <person name="Martin A.F."/>
        </authorList>
    </citation>
    <scope>NUCLEOTIDE SEQUENCE</scope>
    <source>
        <strain evidence="1">BPL698</strain>
    </source>
</reference>
<name>A0ACC0UMJ7_9AGAM</name>
<comment type="caution">
    <text evidence="1">The sequence shown here is derived from an EMBL/GenBank/DDBJ whole genome shotgun (WGS) entry which is preliminary data.</text>
</comment>
<dbReference type="Proteomes" id="UP001207468">
    <property type="component" value="Unassembled WGS sequence"/>
</dbReference>
<evidence type="ECO:0000313" key="2">
    <source>
        <dbReference type="Proteomes" id="UP001207468"/>
    </source>
</evidence>
<protein>
    <submittedName>
        <fullName evidence="1">Uncharacterized protein</fullName>
    </submittedName>
</protein>
<sequence>ICYKPLHHGQILLGYLPTAQLQQITNNASYHCAVATLSHACLSCIVRPLKEASVSGIYMASGDGIVHRCHPIFANYVGDYPEQLLVTLVKNGECPTCEAPHDELGEDCNTQHPL</sequence>
<keyword evidence="2" id="KW-1185">Reference proteome</keyword>